<dbReference type="InterPro" id="IPR000073">
    <property type="entry name" value="AB_hydrolase_1"/>
</dbReference>
<dbReference type="InterPro" id="IPR029058">
    <property type="entry name" value="AB_hydrolase_fold"/>
</dbReference>
<comment type="caution">
    <text evidence="3">The sequence shown here is derived from an EMBL/GenBank/DDBJ whole genome shotgun (WGS) entry which is preliminary data.</text>
</comment>
<dbReference type="RefSeq" id="WP_368377159.1">
    <property type="nucleotide sequence ID" value="NZ_JBFRYB010000002.1"/>
</dbReference>
<dbReference type="NCBIfam" id="NF002938">
    <property type="entry name" value="PRK03592.1"/>
    <property type="match status" value="1"/>
</dbReference>
<dbReference type="Proteomes" id="UP001557484">
    <property type="component" value="Unassembled WGS sequence"/>
</dbReference>
<evidence type="ECO:0000313" key="3">
    <source>
        <dbReference type="EMBL" id="MEX1667045.1"/>
    </source>
</evidence>
<keyword evidence="4" id="KW-1185">Reference proteome</keyword>
<dbReference type="InterPro" id="IPR000639">
    <property type="entry name" value="Epox_hydrolase-like"/>
</dbReference>
<dbReference type="Gene3D" id="3.40.50.1820">
    <property type="entry name" value="alpha/beta hydrolase"/>
    <property type="match status" value="1"/>
</dbReference>
<dbReference type="GO" id="GO:0018786">
    <property type="term" value="F:haloalkane dehalogenase activity"/>
    <property type="evidence" value="ECO:0007669"/>
    <property type="project" value="UniProtKB-EC"/>
</dbReference>
<dbReference type="PANTHER" id="PTHR43329">
    <property type="entry name" value="EPOXIDE HYDROLASE"/>
    <property type="match status" value="1"/>
</dbReference>
<evidence type="ECO:0000259" key="2">
    <source>
        <dbReference type="Pfam" id="PF00561"/>
    </source>
</evidence>
<accession>A0ABV3U0B0</accession>
<dbReference type="SUPFAM" id="SSF53474">
    <property type="entry name" value="alpha/beta-Hydrolases"/>
    <property type="match status" value="1"/>
</dbReference>
<protein>
    <submittedName>
        <fullName evidence="3">Haloalkane dehalogenase</fullName>
        <ecNumber evidence="3">3.8.1.5</ecNumber>
    </submittedName>
</protein>
<evidence type="ECO:0000256" key="1">
    <source>
        <dbReference type="ARBA" id="ARBA00022801"/>
    </source>
</evidence>
<keyword evidence="1 3" id="KW-0378">Hydrolase</keyword>
<feature type="domain" description="AB hydrolase-1" evidence="2">
    <location>
        <begin position="32"/>
        <end position="157"/>
    </location>
</feature>
<reference evidence="3 4" key="1">
    <citation type="journal article" date="2011" name="Int. J. Syst. Evol. Microbiol.">
        <title>Zhongshania antarctica gen. nov., sp. nov. and Zhongshania guokunii sp. nov., gammaproteobacteria respectively isolated from coastal attached (fast) ice and surface seawater of the Antarctic.</title>
        <authorList>
            <person name="Li H.J."/>
            <person name="Zhang X.Y."/>
            <person name="Chen C.X."/>
            <person name="Zhang Y.J."/>
            <person name="Gao Z.M."/>
            <person name="Yu Y."/>
            <person name="Chen X.L."/>
            <person name="Chen B."/>
            <person name="Zhang Y.Z."/>
        </authorList>
    </citation>
    <scope>NUCLEOTIDE SEQUENCE [LARGE SCALE GENOMIC DNA]</scope>
    <source>
        <strain evidence="3 4">R06B22</strain>
    </source>
</reference>
<dbReference type="EC" id="3.8.1.5" evidence="3"/>
<name>A0ABV3U0B0_9GAMM</name>
<organism evidence="3 4">
    <name type="scientific">Zhongshania arctica</name>
    <dbReference type="NCBI Taxonomy" id="3238302"/>
    <lineage>
        <taxon>Bacteria</taxon>
        <taxon>Pseudomonadati</taxon>
        <taxon>Pseudomonadota</taxon>
        <taxon>Gammaproteobacteria</taxon>
        <taxon>Cellvibrionales</taxon>
        <taxon>Spongiibacteraceae</taxon>
        <taxon>Zhongshania</taxon>
    </lineage>
</organism>
<dbReference type="Pfam" id="PF00561">
    <property type="entry name" value="Abhydrolase_1"/>
    <property type="match status" value="1"/>
</dbReference>
<evidence type="ECO:0000313" key="4">
    <source>
        <dbReference type="Proteomes" id="UP001557484"/>
    </source>
</evidence>
<gene>
    <name evidence="3" type="ORF">AB4875_16230</name>
</gene>
<dbReference type="PRINTS" id="PR00412">
    <property type="entry name" value="EPOXHYDRLASE"/>
</dbReference>
<proteinExistence type="predicted"/>
<dbReference type="EMBL" id="JBFRYB010000002">
    <property type="protein sequence ID" value="MEX1667045.1"/>
    <property type="molecule type" value="Genomic_DNA"/>
</dbReference>
<sequence>MTDFSDQYPYPKQYKTIRGKRMAYIDQGSGDPIVFLHGNPTSSYLWRNIMPYLEGRGRLIAPDLIGMGDSEKLDNTGADSYSYAEHQTYLYALLEELGVKENVTLVVHDWGSGLGFHWAKMNAHALKGIAFMEAIVAPVPDWASFPEDAVELFKGFRSEAGEPMILDDNLFIEFVLPGMIMRTMTGSEMDEYRRPFARAGEDRRPTLTWPRQLPIAGEPEDVVKAVSAYSTWLSQTQIPKLFVNADPGVLITGAVRDYVRSWPNLSEVTVAGLHFIQEDSPHEIGQAIADWHSDLV</sequence>